<reference evidence="2 3" key="1">
    <citation type="submission" date="2020-08" db="EMBL/GenBank/DDBJ databases">
        <title>Genomic Encyclopedia of Type Strains, Phase IV (KMG-IV): sequencing the most valuable type-strain genomes for metagenomic binning, comparative biology and taxonomic classification.</title>
        <authorList>
            <person name="Goeker M."/>
        </authorList>
    </citation>
    <scope>NUCLEOTIDE SEQUENCE [LARGE SCALE GENOMIC DNA]</scope>
    <source>
        <strain evidence="2 3">DSM 29007</strain>
    </source>
</reference>
<proteinExistence type="predicted"/>
<keyword evidence="1" id="KW-0812">Transmembrane</keyword>
<sequence length="101" mass="10982">MTKRRRRPRPWDGVPARSIVGIPIVVIASLVAFAYAVLPWDRPINRCIAEYAVARTAEGSSKVDVFIAAGRATSGTTCGMMRRDGTIARHQASRRTSAGAR</sequence>
<evidence type="ECO:0000256" key="1">
    <source>
        <dbReference type="SAM" id="Phobius"/>
    </source>
</evidence>
<gene>
    <name evidence="2" type="ORF">HNQ61_003696</name>
</gene>
<feature type="transmembrane region" description="Helical" evidence="1">
    <location>
        <begin position="20"/>
        <end position="38"/>
    </location>
</feature>
<evidence type="ECO:0000313" key="2">
    <source>
        <dbReference type="EMBL" id="MBB6072035.1"/>
    </source>
</evidence>
<name>A0A841H1N2_9BACT</name>
<comment type="caution">
    <text evidence="2">The sequence shown here is derived from an EMBL/GenBank/DDBJ whole genome shotgun (WGS) entry which is preliminary data.</text>
</comment>
<evidence type="ECO:0000313" key="3">
    <source>
        <dbReference type="Proteomes" id="UP000582837"/>
    </source>
</evidence>
<dbReference type="EMBL" id="JACHIA010000012">
    <property type="protein sequence ID" value="MBB6072035.1"/>
    <property type="molecule type" value="Genomic_DNA"/>
</dbReference>
<organism evidence="2 3">
    <name type="scientific">Longimicrobium terrae</name>
    <dbReference type="NCBI Taxonomy" id="1639882"/>
    <lineage>
        <taxon>Bacteria</taxon>
        <taxon>Pseudomonadati</taxon>
        <taxon>Gemmatimonadota</taxon>
        <taxon>Longimicrobiia</taxon>
        <taxon>Longimicrobiales</taxon>
        <taxon>Longimicrobiaceae</taxon>
        <taxon>Longimicrobium</taxon>
    </lineage>
</organism>
<dbReference type="AlphaFoldDB" id="A0A841H1N2"/>
<protein>
    <submittedName>
        <fullName evidence="2">Uncharacterized protein</fullName>
    </submittedName>
</protein>
<accession>A0A841H1N2</accession>
<keyword evidence="1" id="KW-1133">Transmembrane helix</keyword>
<keyword evidence="1" id="KW-0472">Membrane</keyword>
<keyword evidence="3" id="KW-1185">Reference proteome</keyword>
<dbReference type="Proteomes" id="UP000582837">
    <property type="component" value="Unassembled WGS sequence"/>
</dbReference>